<evidence type="ECO:0000256" key="13">
    <source>
        <dbReference type="ARBA" id="ARBA00061051"/>
    </source>
</evidence>
<evidence type="ECO:0000256" key="5">
    <source>
        <dbReference type="ARBA" id="ARBA00022794"/>
    </source>
</evidence>
<dbReference type="PROSITE" id="PS50249">
    <property type="entry name" value="MPN"/>
    <property type="match status" value="1"/>
</dbReference>
<dbReference type="OrthoDB" id="605656at2759"/>
<dbReference type="SMART" id="SM00232">
    <property type="entry name" value="JAB_MPN"/>
    <property type="match status" value="1"/>
</dbReference>
<dbReference type="SUPFAM" id="SSF102712">
    <property type="entry name" value="JAB1/MPN domain"/>
    <property type="match status" value="1"/>
</dbReference>
<dbReference type="FunFam" id="3.40.140.10:FF:000001">
    <property type="entry name" value="26S proteasome non-ATPase regulatory subunit"/>
    <property type="match status" value="1"/>
</dbReference>
<sequence>MTNILTVMYYYAMRLSGGSSGDTPAVDTAEQVYISSLALLKMLKHGRAGVPMEVMGLMLGDFVDDYTVRVVDVFAMPQSGTGVSVEAVDPVFQARMLEMLRQTGRPEMVVGWYHSHPGFGCWLSGVDINTQQSFEALSERAVAVVIDPIQSVKGKVVIDAFRLINAQTILAGHEPRQTTSNLGHLKKPSIQALIHGLNRHYYSISINYRMNELEAKMLESLHKHTWITGLQMDTFSNTRRKNLVWCKTIADCAKSYKKALEEEEKMTPEQLAIKNVGKKDPKRHLEETVDAMLDYNILQCLGTSMNSLMFQQKPCRMEHDKKKQMNLTVRNVVLKNTHFPGLRSSTKPVYSTQEMKIMAYLGEELAEKHKIEDEFLLCTIQLINGRYLRVMPDFNYQTKKPYEIHSRTGFFQYTVECLSDITVLPADLELNLLKKSFDESHEKYSTNKLYESSEFDFPQKRSLRIVYYGEITSAEDFEYSHLLVHYFLDIPKGWMCKSDKTSGVTQTCLVKNIRNNGRSAYFAFPIELELCLDLDYYYVSEDYPMWPQLFLTVMSLDTYNRYRLEGYGYMSLPADPGISEHTVNTWRPAEDVVSNLRRFFIGGSFELEDVLCCRYAKSFEVLHFISYVYTFFGERILSKYGFRTVSSGSVKLKFYSIHQCRTQLGFSSSVLRVLEVFQRARQKMIAIQETVRSERMKLCDSEFMIKANSQHDDEKSNKLCKLKNMKIRK</sequence>
<evidence type="ECO:0000256" key="11">
    <source>
        <dbReference type="ARBA" id="ARBA00023273"/>
    </source>
</evidence>
<keyword evidence="20" id="KW-1185">Reference proteome</keyword>
<evidence type="ECO:0000256" key="12">
    <source>
        <dbReference type="ARBA" id="ARBA00059976"/>
    </source>
</evidence>
<evidence type="ECO:0000256" key="14">
    <source>
        <dbReference type="ARBA" id="ARBA00064575"/>
    </source>
</evidence>
<dbReference type="GO" id="GO:0000502">
    <property type="term" value="C:proteasome complex"/>
    <property type="evidence" value="ECO:0007669"/>
    <property type="project" value="UniProtKB-KW"/>
</dbReference>
<dbReference type="Pfam" id="PF07162">
    <property type="entry name" value="B9-C2"/>
    <property type="match status" value="1"/>
</dbReference>
<feature type="domain" description="MPN" evidence="18">
    <location>
        <begin position="32"/>
        <end position="167"/>
    </location>
</feature>
<dbReference type="Pfam" id="PF01398">
    <property type="entry name" value="JAB"/>
    <property type="match status" value="1"/>
</dbReference>
<keyword evidence="10" id="KW-0206">Cytoskeleton</keyword>
<dbReference type="InterPro" id="IPR037518">
    <property type="entry name" value="MPN"/>
</dbReference>
<evidence type="ECO:0000256" key="9">
    <source>
        <dbReference type="ARBA" id="ARBA00023049"/>
    </source>
</evidence>
<dbReference type="Proteomes" id="UP000054630">
    <property type="component" value="Unassembled WGS sequence"/>
</dbReference>
<accession>A0A0V0SH65</accession>
<keyword evidence="3" id="KW-0645">Protease</keyword>
<dbReference type="PANTHER" id="PTHR10410">
    <property type="entry name" value="EUKARYOTIC TRANSLATION INITIATION FACTOR 3 -RELATED"/>
    <property type="match status" value="1"/>
</dbReference>
<keyword evidence="6" id="KW-0378">Hydrolase</keyword>
<evidence type="ECO:0000256" key="17">
    <source>
        <dbReference type="ARBA" id="ARBA00078982"/>
    </source>
</evidence>
<proteinExistence type="inferred from homology"/>
<keyword evidence="2" id="KW-0963">Cytoplasm</keyword>
<evidence type="ECO:0000256" key="7">
    <source>
        <dbReference type="ARBA" id="ARBA00022833"/>
    </source>
</evidence>
<reference evidence="19 20" key="1">
    <citation type="submission" date="2015-01" db="EMBL/GenBank/DDBJ databases">
        <title>Evolution of Trichinella species and genotypes.</title>
        <authorList>
            <person name="Korhonen P.K."/>
            <person name="Edoardo P."/>
            <person name="Giuseppe L.R."/>
            <person name="Gasser R.B."/>
        </authorList>
    </citation>
    <scope>NUCLEOTIDE SEQUENCE [LARGE SCALE GENOMIC DNA]</scope>
    <source>
        <strain evidence="19">ISS37</strain>
    </source>
</reference>
<dbReference type="InterPro" id="IPR000555">
    <property type="entry name" value="JAMM/MPN+_dom"/>
</dbReference>
<evidence type="ECO:0000256" key="15">
    <source>
        <dbReference type="ARBA" id="ARBA00068188"/>
    </source>
</evidence>
<keyword evidence="9" id="KW-0482">Metalloprotease</keyword>
<name>A0A0V0SH65_9BILA</name>
<comment type="similarity">
    <text evidence="13">Belongs to the peptidase M67A family. PSMD14 subfamily.</text>
</comment>
<keyword evidence="4" id="KW-0479">Metal-binding</keyword>
<evidence type="ECO:0000256" key="8">
    <source>
        <dbReference type="ARBA" id="ARBA00022942"/>
    </source>
</evidence>
<evidence type="ECO:0000259" key="18">
    <source>
        <dbReference type="PROSITE" id="PS50249"/>
    </source>
</evidence>
<evidence type="ECO:0000313" key="19">
    <source>
        <dbReference type="EMBL" id="KRX25990.1"/>
    </source>
</evidence>
<evidence type="ECO:0000256" key="4">
    <source>
        <dbReference type="ARBA" id="ARBA00022723"/>
    </source>
</evidence>
<dbReference type="CDD" id="cd08069">
    <property type="entry name" value="MPN_RPN11_CSN5"/>
    <property type="match status" value="1"/>
</dbReference>
<evidence type="ECO:0000256" key="1">
    <source>
        <dbReference type="ARBA" id="ARBA00004120"/>
    </source>
</evidence>
<protein>
    <recommendedName>
        <fullName evidence="15">26S proteasome non-ATPase regulatory subunit 14</fullName>
    </recommendedName>
    <alternativeName>
        <fullName evidence="16 17">26S Proteasome regulatory subunit RPN11</fullName>
    </alternativeName>
</protein>
<evidence type="ECO:0000256" key="2">
    <source>
        <dbReference type="ARBA" id="ARBA00022490"/>
    </source>
</evidence>
<keyword evidence="11" id="KW-0966">Cell projection</keyword>
<dbReference type="EMBL" id="JYDL01000009">
    <property type="protein sequence ID" value="KRX25990.1"/>
    <property type="molecule type" value="Genomic_DNA"/>
</dbReference>
<keyword evidence="7" id="KW-0862">Zinc</keyword>
<evidence type="ECO:0000256" key="6">
    <source>
        <dbReference type="ARBA" id="ARBA00022801"/>
    </source>
</evidence>
<keyword evidence="5" id="KW-0970">Cilium biogenesis/degradation</keyword>
<dbReference type="Pfam" id="PF23594">
    <property type="entry name" value="RPN11_C"/>
    <property type="match status" value="1"/>
</dbReference>
<dbReference type="PROSITE" id="PS51381">
    <property type="entry name" value="C2_B9"/>
    <property type="match status" value="1"/>
</dbReference>
<dbReference type="GO" id="GO:0006508">
    <property type="term" value="P:proteolysis"/>
    <property type="evidence" value="ECO:0007669"/>
    <property type="project" value="UniProtKB-KW"/>
</dbReference>
<evidence type="ECO:0000256" key="16">
    <source>
        <dbReference type="ARBA" id="ARBA00077355"/>
    </source>
</evidence>
<evidence type="ECO:0000256" key="10">
    <source>
        <dbReference type="ARBA" id="ARBA00023212"/>
    </source>
</evidence>
<evidence type="ECO:0000256" key="3">
    <source>
        <dbReference type="ARBA" id="ARBA00022670"/>
    </source>
</evidence>
<evidence type="ECO:0000313" key="20">
    <source>
        <dbReference type="Proteomes" id="UP000054630"/>
    </source>
</evidence>
<comment type="function">
    <text evidence="12">Metalloprotease component of the 26S proteasome that specifically cleaves 'Lys-63'-linked polyubiquitin chains. The 26S proteasome is involved in the ATP-dependent degradation of ubiquitinated proteins. The function of the 'Lys-63'-specific deubiquitination of the proteasome is unclear.</text>
</comment>
<dbReference type="GO" id="GO:0008237">
    <property type="term" value="F:metallopeptidase activity"/>
    <property type="evidence" value="ECO:0007669"/>
    <property type="project" value="UniProtKB-KW"/>
</dbReference>
<dbReference type="GO" id="GO:0005929">
    <property type="term" value="C:cilium"/>
    <property type="evidence" value="ECO:0007669"/>
    <property type="project" value="UniProtKB-ARBA"/>
</dbReference>
<organism evidence="19 20">
    <name type="scientific">Trichinella nelsoni</name>
    <dbReference type="NCBI Taxonomy" id="6336"/>
    <lineage>
        <taxon>Eukaryota</taxon>
        <taxon>Metazoa</taxon>
        <taxon>Ecdysozoa</taxon>
        <taxon>Nematoda</taxon>
        <taxon>Enoplea</taxon>
        <taxon>Dorylaimia</taxon>
        <taxon>Trichinellida</taxon>
        <taxon>Trichinellidae</taxon>
        <taxon>Trichinella</taxon>
    </lineage>
</organism>
<dbReference type="InterPro" id="IPR010796">
    <property type="entry name" value="C2_B9-type_dom"/>
</dbReference>
<dbReference type="GO" id="GO:0030030">
    <property type="term" value="P:cell projection organization"/>
    <property type="evidence" value="ECO:0007669"/>
    <property type="project" value="UniProtKB-KW"/>
</dbReference>
<gene>
    <name evidence="19" type="primary">Psmd14</name>
    <name evidence="19" type="ORF">T07_12335</name>
</gene>
<dbReference type="GO" id="GO:0046872">
    <property type="term" value="F:metal ion binding"/>
    <property type="evidence" value="ECO:0007669"/>
    <property type="project" value="UniProtKB-KW"/>
</dbReference>
<dbReference type="InterPro" id="IPR056263">
    <property type="entry name" value="RPN11_C"/>
</dbReference>
<dbReference type="InterPro" id="IPR050242">
    <property type="entry name" value="JAMM_MPN+_peptidase_M67A"/>
</dbReference>
<comment type="subcellular location">
    <subcellularLocation>
        <location evidence="1">Cytoplasm</location>
        <location evidence="1">Cytoskeleton</location>
        <location evidence="1">Cilium basal body</location>
    </subcellularLocation>
</comment>
<keyword evidence="8 19" id="KW-0647">Proteasome</keyword>
<comment type="caution">
    <text evidence="19">The sequence shown here is derived from an EMBL/GenBank/DDBJ whole genome shotgun (WGS) entry which is preliminary data.</text>
</comment>
<dbReference type="Gene3D" id="3.40.140.10">
    <property type="entry name" value="Cytidine Deaminase, domain 2"/>
    <property type="match status" value="1"/>
</dbReference>
<comment type="subunit">
    <text evidence="14">Component of the 19S regulatory cap of the 26S proteasome.</text>
</comment>
<dbReference type="AlphaFoldDB" id="A0A0V0SH65"/>